<evidence type="ECO:0000256" key="1">
    <source>
        <dbReference type="SAM" id="MobiDB-lite"/>
    </source>
</evidence>
<name>A0A5A7QL61_STRAF</name>
<feature type="compositionally biased region" description="Basic and acidic residues" evidence="1">
    <location>
        <begin position="86"/>
        <end position="95"/>
    </location>
</feature>
<dbReference type="EMBL" id="BKCP01007070">
    <property type="protein sequence ID" value="GER44631.1"/>
    <property type="molecule type" value="Genomic_DNA"/>
</dbReference>
<sequence length="156" mass="16995">MAHGGQAMACGAAAGGPDDTDKCVSGGALQVSWTSEDEGGGGRILNSLVVGFHKASRGVFVCFVSRVTCSYDSGTESSNKPLQVDKGSEDRLSTSREARNCATKNLVSSLMMGVLYKFRKDLNFDLAWAKRLRNMLLNYYYSSLRCWEGRRTNTSE</sequence>
<protein>
    <submittedName>
        <fullName evidence="2">Mediator of RNA polymerase II transcription subunit</fullName>
    </submittedName>
</protein>
<evidence type="ECO:0000313" key="3">
    <source>
        <dbReference type="Proteomes" id="UP000325081"/>
    </source>
</evidence>
<comment type="caution">
    <text evidence="2">The sequence shown here is derived from an EMBL/GenBank/DDBJ whole genome shotgun (WGS) entry which is preliminary data.</text>
</comment>
<evidence type="ECO:0000313" key="2">
    <source>
        <dbReference type="EMBL" id="GER44631.1"/>
    </source>
</evidence>
<organism evidence="2 3">
    <name type="scientific">Striga asiatica</name>
    <name type="common">Asiatic witchweed</name>
    <name type="synonym">Buchnera asiatica</name>
    <dbReference type="NCBI Taxonomy" id="4170"/>
    <lineage>
        <taxon>Eukaryota</taxon>
        <taxon>Viridiplantae</taxon>
        <taxon>Streptophyta</taxon>
        <taxon>Embryophyta</taxon>
        <taxon>Tracheophyta</taxon>
        <taxon>Spermatophyta</taxon>
        <taxon>Magnoliopsida</taxon>
        <taxon>eudicotyledons</taxon>
        <taxon>Gunneridae</taxon>
        <taxon>Pentapetalae</taxon>
        <taxon>asterids</taxon>
        <taxon>lamiids</taxon>
        <taxon>Lamiales</taxon>
        <taxon>Orobanchaceae</taxon>
        <taxon>Buchnereae</taxon>
        <taxon>Striga</taxon>
    </lineage>
</organism>
<accession>A0A5A7QL61</accession>
<dbReference type="Proteomes" id="UP000325081">
    <property type="component" value="Unassembled WGS sequence"/>
</dbReference>
<dbReference type="AlphaFoldDB" id="A0A5A7QL61"/>
<reference evidence="3" key="1">
    <citation type="journal article" date="2019" name="Curr. Biol.">
        <title>Genome Sequence of Striga asiatica Provides Insight into the Evolution of Plant Parasitism.</title>
        <authorList>
            <person name="Yoshida S."/>
            <person name="Kim S."/>
            <person name="Wafula E.K."/>
            <person name="Tanskanen J."/>
            <person name="Kim Y.M."/>
            <person name="Honaas L."/>
            <person name="Yang Z."/>
            <person name="Spallek T."/>
            <person name="Conn C.E."/>
            <person name="Ichihashi Y."/>
            <person name="Cheong K."/>
            <person name="Cui S."/>
            <person name="Der J.P."/>
            <person name="Gundlach H."/>
            <person name="Jiao Y."/>
            <person name="Hori C."/>
            <person name="Ishida J.K."/>
            <person name="Kasahara H."/>
            <person name="Kiba T."/>
            <person name="Kim M.S."/>
            <person name="Koo N."/>
            <person name="Laohavisit A."/>
            <person name="Lee Y.H."/>
            <person name="Lumba S."/>
            <person name="McCourt P."/>
            <person name="Mortimer J.C."/>
            <person name="Mutuku J.M."/>
            <person name="Nomura T."/>
            <person name="Sasaki-Sekimoto Y."/>
            <person name="Seto Y."/>
            <person name="Wang Y."/>
            <person name="Wakatake T."/>
            <person name="Sakakibara H."/>
            <person name="Demura T."/>
            <person name="Yamaguchi S."/>
            <person name="Yoneyama K."/>
            <person name="Manabe R.I."/>
            <person name="Nelson D.C."/>
            <person name="Schulman A.H."/>
            <person name="Timko M.P."/>
            <person name="dePamphilis C.W."/>
            <person name="Choi D."/>
            <person name="Shirasu K."/>
        </authorList>
    </citation>
    <scope>NUCLEOTIDE SEQUENCE [LARGE SCALE GENOMIC DNA]</scope>
    <source>
        <strain evidence="3">cv. UVA1</strain>
    </source>
</reference>
<gene>
    <name evidence="2" type="ORF">STAS_21534</name>
</gene>
<keyword evidence="3" id="KW-1185">Reference proteome</keyword>
<proteinExistence type="predicted"/>
<feature type="region of interest" description="Disordered" evidence="1">
    <location>
        <begin position="73"/>
        <end position="95"/>
    </location>
</feature>